<dbReference type="GO" id="GO:0016887">
    <property type="term" value="F:ATP hydrolysis activity"/>
    <property type="evidence" value="ECO:0007669"/>
    <property type="project" value="InterPro"/>
</dbReference>
<dbReference type="CDD" id="cd02035">
    <property type="entry name" value="ArsA"/>
    <property type="match status" value="1"/>
</dbReference>
<evidence type="ECO:0000259" key="9">
    <source>
        <dbReference type="Pfam" id="PF02374"/>
    </source>
</evidence>
<dbReference type="InterPro" id="IPR040612">
    <property type="entry name" value="ArsA_HSP20-like"/>
</dbReference>
<comment type="function">
    <text evidence="7">Anion-transporting ATPase. Catalyzes the extrusion of arsenite.</text>
</comment>
<dbReference type="Gene3D" id="3.40.50.300">
    <property type="entry name" value="P-loop containing nucleotide triphosphate hydrolases"/>
    <property type="match status" value="1"/>
</dbReference>
<evidence type="ECO:0000256" key="4">
    <source>
        <dbReference type="ARBA" id="ARBA00022849"/>
    </source>
</evidence>
<feature type="domain" description="ArsA/GET3 Anion-transporting ATPase-like" evidence="9">
    <location>
        <begin position="1"/>
        <end position="305"/>
    </location>
</feature>
<dbReference type="Pfam" id="PF02374">
    <property type="entry name" value="ArsA_ATPase"/>
    <property type="match status" value="1"/>
</dbReference>
<dbReference type="KEGG" id="dmp:FAK_04190"/>
<dbReference type="Gene3D" id="2.60.40.790">
    <property type="match status" value="1"/>
</dbReference>
<evidence type="ECO:0000256" key="8">
    <source>
        <dbReference type="ARBA" id="ARBA00066752"/>
    </source>
</evidence>
<sequence>MRLILFAGKGGSGKTSMSAATGALCAEQGLNTLVMSLDPAHSLSDAFDLSGNLLGLSGAPVTVAPRLAIQEINVNLAIREYWDQVHSYLSALFNNVGLKEVVADEIAVLPGMEEISALLYINQYVREKTYDLLILDCAPTAESMRFVSVPSALEWYMKKVFKLERTVLKVARPIAARLTDVPLPGDDYFANLENLFEKLEGVDRLLTDHQSTTVRLICNPEKMVLKESQRAYTYFSLYGLAVEAIIMNRVWPAGEGLAGQMAALQEPYLAQAAEFFSPLPILPVAHQKREVLGHGPLLELGRGLYEGRDPASHLYDRQPLSFEKDGERLQVRLHLPNVGKEEVKLHKVGDELVVEVGVFRKHLALPHSFVLARPVKAGFIGDDLLIDFSSQAGEES</sequence>
<dbReference type="FunFam" id="3.40.50.300:FF:001801">
    <property type="entry name" value="Putative arsenical pump-driving ATPase"/>
    <property type="match status" value="1"/>
</dbReference>
<evidence type="ECO:0000256" key="5">
    <source>
        <dbReference type="ARBA" id="ARBA00022967"/>
    </source>
</evidence>
<name>A0AAU9E872_9BACT</name>
<dbReference type="PANTHER" id="PTHR10803">
    <property type="entry name" value="ARSENICAL PUMP-DRIVING ATPASE ARSENITE-TRANSLOCATING ATPASE"/>
    <property type="match status" value="1"/>
</dbReference>
<keyword evidence="12" id="KW-1185">Reference proteome</keyword>
<dbReference type="EMBL" id="AP028679">
    <property type="protein sequence ID" value="BEQ13353.1"/>
    <property type="molecule type" value="Genomic_DNA"/>
</dbReference>
<proteinExistence type="inferred from homology"/>
<dbReference type="EC" id="7.3.2.7" evidence="8"/>
<keyword evidence="2" id="KW-0547">Nucleotide-binding</keyword>
<dbReference type="Pfam" id="PF17886">
    <property type="entry name" value="ArsA_HSP20"/>
    <property type="match status" value="1"/>
</dbReference>
<dbReference type="RefSeq" id="WP_338604988.1">
    <property type="nucleotide sequence ID" value="NZ_AP028679.1"/>
</dbReference>
<dbReference type="GO" id="GO:0005524">
    <property type="term" value="F:ATP binding"/>
    <property type="evidence" value="ECO:0007669"/>
    <property type="project" value="UniProtKB-KW"/>
</dbReference>
<evidence type="ECO:0000256" key="3">
    <source>
        <dbReference type="ARBA" id="ARBA00022840"/>
    </source>
</evidence>
<evidence type="ECO:0000259" key="10">
    <source>
        <dbReference type="Pfam" id="PF17886"/>
    </source>
</evidence>
<dbReference type="GO" id="GO:0015446">
    <property type="term" value="F:ATPase-coupled arsenite transmembrane transporter activity"/>
    <property type="evidence" value="ECO:0007669"/>
    <property type="project" value="UniProtKB-EC"/>
</dbReference>
<dbReference type="Proteomes" id="UP001366166">
    <property type="component" value="Chromosome"/>
</dbReference>
<comment type="similarity">
    <text evidence="1">Belongs to the arsA ATPase family.</text>
</comment>
<comment type="catalytic activity">
    <reaction evidence="6">
        <text>arsenite(in) + ATP + H2O = arsenite(out) + ADP + phosphate + H(+)</text>
        <dbReference type="Rhea" id="RHEA:11348"/>
        <dbReference type="ChEBI" id="CHEBI:15377"/>
        <dbReference type="ChEBI" id="CHEBI:15378"/>
        <dbReference type="ChEBI" id="CHEBI:29242"/>
        <dbReference type="ChEBI" id="CHEBI:30616"/>
        <dbReference type="ChEBI" id="CHEBI:43474"/>
        <dbReference type="ChEBI" id="CHEBI:456216"/>
        <dbReference type="EC" id="7.3.2.7"/>
    </reaction>
</comment>
<reference evidence="12" key="1">
    <citation type="journal article" date="2023" name="Arch. Microbiol.">
        <title>Desulfoferula mesophilus gen. nov. sp. nov., a mesophilic sulfate-reducing bacterium isolated from a brackish lake sediment.</title>
        <authorList>
            <person name="Watanabe T."/>
            <person name="Yabe T."/>
            <person name="Tsuji J.M."/>
            <person name="Fukui M."/>
        </authorList>
    </citation>
    <scope>NUCLEOTIDE SEQUENCE [LARGE SCALE GENOMIC DNA]</scope>
    <source>
        <strain evidence="12">12FAK</strain>
    </source>
</reference>
<evidence type="ECO:0000313" key="12">
    <source>
        <dbReference type="Proteomes" id="UP001366166"/>
    </source>
</evidence>
<evidence type="ECO:0000256" key="7">
    <source>
        <dbReference type="ARBA" id="ARBA00059736"/>
    </source>
</evidence>
<evidence type="ECO:0000256" key="6">
    <source>
        <dbReference type="ARBA" id="ARBA00052296"/>
    </source>
</evidence>
<feature type="domain" description="ArsA HSP20-like" evidence="10">
    <location>
        <begin position="328"/>
        <end position="388"/>
    </location>
</feature>
<dbReference type="InterPro" id="IPR027417">
    <property type="entry name" value="P-loop_NTPase"/>
</dbReference>
<gene>
    <name evidence="11" type="primary">arsA1</name>
    <name evidence="11" type="ORF">FAK_04190</name>
</gene>
<keyword evidence="3" id="KW-0067">ATP-binding</keyword>
<keyword evidence="4" id="KW-0059">Arsenical resistance</keyword>
<keyword evidence="5" id="KW-1278">Translocase</keyword>
<dbReference type="InterPro" id="IPR016300">
    <property type="entry name" value="ATPase_ArsA/GET3"/>
</dbReference>
<dbReference type="InterPro" id="IPR008978">
    <property type="entry name" value="HSP20-like_chaperone"/>
</dbReference>
<dbReference type="InterPro" id="IPR025723">
    <property type="entry name" value="ArsA/GET3_ATPase-like"/>
</dbReference>
<dbReference type="AlphaFoldDB" id="A0AAU9E872"/>
<dbReference type="PANTHER" id="PTHR10803:SF3">
    <property type="entry name" value="ATPASE GET3"/>
    <property type="match status" value="1"/>
</dbReference>
<protein>
    <recommendedName>
        <fullName evidence="8">arsenite-transporting ATPase</fullName>
        <ecNumber evidence="8">7.3.2.7</ecNumber>
    </recommendedName>
</protein>
<dbReference type="SUPFAM" id="SSF52540">
    <property type="entry name" value="P-loop containing nucleoside triphosphate hydrolases"/>
    <property type="match status" value="1"/>
</dbReference>
<dbReference type="NCBIfam" id="TIGR00345">
    <property type="entry name" value="GET3_arsA_TRC40"/>
    <property type="match status" value="1"/>
</dbReference>
<accession>A0AAU9E872</accession>
<evidence type="ECO:0000256" key="1">
    <source>
        <dbReference type="ARBA" id="ARBA00011040"/>
    </source>
</evidence>
<organism evidence="11 12">
    <name type="scientific">Desulfoferula mesophila</name>
    <dbReference type="NCBI Taxonomy" id="3058419"/>
    <lineage>
        <taxon>Bacteria</taxon>
        <taxon>Pseudomonadati</taxon>
        <taxon>Thermodesulfobacteriota</taxon>
        <taxon>Desulfarculia</taxon>
        <taxon>Desulfarculales</taxon>
        <taxon>Desulfarculaceae</taxon>
        <taxon>Desulfoferula</taxon>
    </lineage>
</organism>
<evidence type="ECO:0000256" key="2">
    <source>
        <dbReference type="ARBA" id="ARBA00022741"/>
    </source>
</evidence>
<evidence type="ECO:0000313" key="11">
    <source>
        <dbReference type="EMBL" id="BEQ13353.1"/>
    </source>
</evidence>